<keyword evidence="3" id="KW-1185">Reference proteome</keyword>
<dbReference type="AlphaFoldDB" id="A0A518F0V0"/>
<dbReference type="OrthoDB" id="283239at2"/>
<dbReference type="InterPro" id="IPR000182">
    <property type="entry name" value="GNAT_dom"/>
</dbReference>
<reference evidence="2 3" key="1">
    <citation type="submission" date="2019-02" db="EMBL/GenBank/DDBJ databases">
        <title>Deep-cultivation of Planctomycetes and their phenomic and genomic characterization uncovers novel biology.</title>
        <authorList>
            <person name="Wiegand S."/>
            <person name="Jogler M."/>
            <person name="Boedeker C."/>
            <person name="Pinto D."/>
            <person name="Vollmers J."/>
            <person name="Rivas-Marin E."/>
            <person name="Kohn T."/>
            <person name="Peeters S.H."/>
            <person name="Heuer A."/>
            <person name="Rast P."/>
            <person name="Oberbeckmann S."/>
            <person name="Bunk B."/>
            <person name="Jeske O."/>
            <person name="Meyerdierks A."/>
            <person name="Storesund J.E."/>
            <person name="Kallscheuer N."/>
            <person name="Luecker S."/>
            <person name="Lage O.M."/>
            <person name="Pohl T."/>
            <person name="Merkel B.J."/>
            <person name="Hornburger P."/>
            <person name="Mueller R.-W."/>
            <person name="Bruemmer F."/>
            <person name="Labrenz M."/>
            <person name="Spormann A.M."/>
            <person name="Op den Camp H."/>
            <person name="Overmann J."/>
            <person name="Amann R."/>
            <person name="Jetten M.S.M."/>
            <person name="Mascher T."/>
            <person name="Medema M.H."/>
            <person name="Devos D.P."/>
            <person name="Kaster A.-K."/>
            <person name="Ovreas L."/>
            <person name="Rohde M."/>
            <person name="Galperin M.Y."/>
            <person name="Jogler C."/>
        </authorList>
    </citation>
    <scope>NUCLEOTIDE SEQUENCE [LARGE SCALE GENOMIC DNA]</scope>
    <source>
        <strain evidence="2 3">Poly30</strain>
    </source>
</reference>
<dbReference type="Gene3D" id="3.40.630.30">
    <property type="match status" value="2"/>
</dbReference>
<dbReference type="SUPFAM" id="SSF55729">
    <property type="entry name" value="Acyl-CoA N-acyltransferases (Nat)"/>
    <property type="match status" value="1"/>
</dbReference>
<protein>
    <recommendedName>
        <fullName evidence="1">N-acetyltransferase domain-containing protein</fullName>
    </recommendedName>
</protein>
<dbReference type="GO" id="GO:0034069">
    <property type="term" value="F:aminoglycoside N-acetyltransferase activity"/>
    <property type="evidence" value="ECO:0007669"/>
    <property type="project" value="TreeGrafter"/>
</dbReference>
<evidence type="ECO:0000259" key="1">
    <source>
        <dbReference type="PROSITE" id="PS51186"/>
    </source>
</evidence>
<dbReference type="CDD" id="cd04301">
    <property type="entry name" value="NAT_SF"/>
    <property type="match status" value="1"/>
</dbReference>
<dbReference type="PROSITE" id="PS51186">
    <property type="entry name" value="GNAT"/>
    <property type="match status" value="1"/>
</dbReference>
<organism evidence="2 3">
    <name type="scientific">Saltatorellus ferox</name>
    <dbReference type="NCBI Taxonomy" id="2528018"/>
    <lineage>
        <taxon>Bacteria</taxon>
        <taxon>Pseudomonadati</taxon>
        <taxon>Planctomycetota</taxon>
        <taxon>Planctomycetia</taxon>
        <taxon>Planctomycetia incertae sedis</taxon>
        <taxon>Saltatorellus</taxon>
    </lineage>
</organism>
<evidence type="ECO:0000313" key="2">
    <source>
        <dbReference type="EMBL" id="QDV09968.1"/>
    </source>
</evidence>
<dbReference type="Proteomes" id="UP000320390">
    <property type="component" value="Chromosome"/>
</dbReference>
<dbReference type="PANTHER" id="PTHR37817:SF1">
    <property type="entry name" value="N-ACETYLTRANSFERASE EIS"/>
    <property type="match status" value="1"/>
</dbReference>
<gene>
    <name evidence="2" type="ORF">Poly30_55290</name>
</gene>
<proteinExistence type="predicted"/>
<dbReference type="RefSeq" id="WP_145205309.1">
    <property type="nucleotide sequence ID" value="NZ_CP036434.1"/>
</dbReference>
<dbReference type="InterPro" id="IPR051554">
    <property type="entry name" value="Acetyltransferase_Eis"/>
</dbReference>
<dbReference type="PANTHER" id="PTHR37817">
    <property type="entry name" value="N-ACETYLTRANSFERASE EIS"/>
    <property type="match status" value="1"/>
</dbReference>
<name>A0A518F0V0_9BACT</name>
<dbReference type="GO" id="GO:0030649">
    <property type="term" value="P:aminoglycoside antibiotic catabolic process"/>
    <property type="evidence" value="ECO:0007669"/>
    <property type="project" value="TreeGrafter"/>
</dbReference>
<sequence length="357" mass="38901">MTTQLTTQKEAALALMELVLRDGRSFSAEYPLIFQSNATGRVETVEENDEVVSTCAWIARTLATPTADVPVAFIGSVATAPSIRGRGYGSRVVAETLEKAKHQGAALSMLWADDPEWYQARGWIPFGTENVYVIEHGNAILLPEPVGVRPATYDDHGAIHSLYSSHVSRTLRIKEETQALLGVPNMQTYVCERDGKVVGYACMGRGEDLGQVIHEWGGEPDAVLPIVSQIWAKARNEHDRIFMMVPDTEADYRAYFKFVRAEGAQGVLAMAHLGCTKAMAQTFNAALPKEVTASATSEKTIDIAGPKGTLRLTDHEILLAICPPRGDRRVVEVIEQEVGAALPGLPLSPFVWGLDSI</sequence>
<evidence type="ECO:0000313" key="3">
    <source>
        <dbReference type="Proteomes" id="UP000320390"/>
    </source>
</evidence>
<accession>A0A518F0V0</accession>
<dbReference type="EMBL" id="CP036434">
    <property type="protein sequence ID" value="QDV09968.1"/>
    <property type="molecule type" value="Genomic_DNA"/>
</dbReference>
<dbReference type="InterPro" id="IPR016181">
    <property type="entry name" value="Acyl_CoA_acyltransferase"/>
</dbReference>
<dbReference type="Pfam" id="PF13527">
    <property type="entry name" value="Acetyltransf_9"/>
    <property type="match status" value="1"/>
</dbReference>
<feature type="domain" description="N-acetyltransferase" evidence="1">
    <location>
        <begin position="1"/>
        <end position="147"/>
    </location>
</feature>